<evidence type="ECO:0000313" key="1">
    <source>
        <dbReference type="EMBL" id="EED36907.1"/>
    </source>
</evidence>
<dbReference type="EMBL" id="DS999411">
    <property type="protein sequence ID" value="EED36907.1"/>
    <property type="molecule type" value="Genomic_DNA"/>
</dbReference>
<dbReference type="GO" id="GO:0016787">
    <property type="term" value="F:hydrolase activity"/>
    <property type="evidence" value="ECO:0007669"/>
    <property type="project" value="UniProtKB-KW"/>
</dbReference>
<dbReference type="SFLD" id="SFLDG01129">
    <property type="entry name" value="C1.5:_HAD__Beta-PGM__Phosphata"/>
    <property type="match status" value="1"/>
</dbReference>
<dbReference type="HOGENOM" id="CLU_106706_0_0_6"/>
<evidence type="ECO:0000313" key="2">
    <source>
        <dbReference type="Proteomes" id="UP000004699"/>
    </source>
</evidence>
<dbReference type="InterPro" id="IPR023214">
    <property type="entry name" value="HAD_sf"/>
</dbReference>
<reference evidence="2" key="1">
    <citation type="journal article" date="2013" name="BMC Microbiol.">
        <title>Taxonomy and evolution of bacteriochlorophyll a-containing members of the OM60/NOR5 clade of marine gammaproteobacteria: description of Luminiphilus syltensis gen. nov., sp. nov., reclassification of Haliea rubra as Pseudohaliea rubra gen. nov., comb. nov., and emendation of Chromatocurvus halotolerans.</title>
        <authorList>
            <person name="Spring S."/>
            <person name="Riedel T."/>
            <person name="Sproer C."/>
            <person name="Yan S."/>
            <person name="Harder J."/>
            <person name="Fuchs B.M."/>
        </authorList>
    </citation>
    <scope>NUCLEOTIDE SEQUENCE [LARGE SCALE GENOMIC DNA]</scope>
    <source>
        <strain evidence="2">NOR51-B</strain>
    </source>
</reference>
<keyword evidence="2" id="KW-1185">Reference proteome</keyword>
<organism evidence="1 2">
    <name type="scientific">Luminiphilus syltensis NOR5-1B</name>
    <dbReference type="NCBI Taxonomy" id="565045"/>
    <lineage>
        <taxon>Bacteria</taxon>
        <taxon>Pseudomonadati</taxon>
        <taxon>Pseudomonadota</taxon>
        <taxon>Gammaproteobacteria</taxon>
        <taxon>Cellvibrionales</taxon>
        <taxon>Halieaceae</taxon>
        <taxon>Luminiphilus</taxon>
    </lineage>
</organism>
<dbReference type="RefSeq" id="WP_009021648.1">
    <property type="nucleotide sequence ID" value="NZ_DS999411.1"/>
</dbReference>
<protein>
    <submittedName>
        <fullName evidence="1">HAD-superfamily hydrolase, subfamily IA, variant 3</fullName>
    </submittedName>
</protein>
<dbReference type="NCBIfam" id="NF011564">
    <property type="entry name" value="PRK14988.1"/>
    <property type="match status" value="1"/>
</dbReference>
<dbReference type="eggNOG" id="COG1011">
    <property type="taxonomic scope" value="Bacteria"/>
</dbReference>
<dbReference type="OrthoDB" id="9773910at2"/>
<dbReference type="SUPFAM" id="SSF56784">
    <property type="entry name" value="HAD-like"/>
    <property type="match status" value="1"/>
</dbReference>
<keyword evidence="1" id="KW-0378">Hydrolase</keyword>
<sequence>MSLAVEPCRSVSAVFWDSIETVLLDMDGTLLDLSFDNDFWGRAIPEHYATIHHISHEEAASRLNSIFAAESGRLNWYCLDFWSATLGFDVAQLKRTLAHGIAWRPEAERFLKQLSASHCDVVLITNAHPETLKIKLERVMLTPWFDRVVSSHEYGVPKENNVFWQRLQENHAFNPTKTLFIDDSEPVLDAAHDYGIQHLISLRQPDSRQPPKTDTRYPAILHFDEISKGLPAL</sequence>
<accession>B8KWC2</accession>
<dbReference type="Proteomes" id="UP000004699">
    <property type="component" value="Unassembled WGS sequence"/>
</dbReference>
<name>B8KWC2_9GAMM</name>
<dbReference type="InterPro" id="IPR006439">
    <property type="entry name" value="HAD-SF_hydro_IA"/>
</dbReference>
<gene>
    <name evidence="1" type="ORF">NOR51B_2860</name>
</gene>
<proteinExistence type="predicted"/>
<dbReference type="PANTHER" id="PTHR43611">
    <property type="entry name" value="ALPHA-D-GLUCOSE 1-PHOSPHATE PHOSPHATASE"/>
    <property type="match status" value="1"/>
</dbReference>
<dbReference type="NCBIfam" id="TIGR01509">
    <property type="entry name" value="HAD-SF-IA-v3"/>
    <property type="match status" value="1"/>
</dbReference>
<dbReference type="CDD" id="cd01427">
    <property type="entry name" value="HAD_like"/>
    <property type="match status" value="1"/>
</dbReference>
<dbReference type="SFLD" id="SFLDS00003">
    <property type="entry name" value="Haloacid_Dehalogenase"/>
    <property type="match status" value="1"/>
</dbReference>
<dbReference type="Gene3D" id="3.40.50.1000">
    <property type="entry name" value="HAD superfamily/HAD-like"/>
    <property type="match status" value="1"/>
</dbReference>
<dbReference type="PANTHER" id="PTHR43611:SF3">
    <property type="entry name" value="FLAVIN MONONUCLEOTIDE HYDROLASE 1, CHLOROPLATIC"/>
    <property type="match status" value="1"/>
</dbReference>
<dbReference type="STRING" id="565045.NOR51B_2860"/>
<dbReference type="Pfam" id="PF00702">
    <property type="entry name" value="Hydrolase"/>
    <property type="match status" value="1"/>
</dbReference>
<dbReference type="InterPro" id="IPR036412">
    <property type="entry name" value="HAD-like_sf"/>
</dbReference>
<dbReference type="AlphaFoldDB" id="B8KWC2"/>